<evidence type="ECO:0000256" key="6">
    <source>
        <dbReference type="SAM" id="Phobius"/>
    </source>
</evidence>
<dbReference type="OrthoDB" id="5149571at2"/>
<dbReference type="GO" id="GO:0005886">
    <property type="term" value="C:plasma membrane"/>
    <property type="evidence" value="ECO:0007669"/>
    <property type="project" value="UniProtKB-SubCell"/>
</dbReference>
<keyword evidence="2" id="KW-1003">Cell membrane</keyword>
<gene>
    <name evidence="7" type="ORF">FHX73_11306</name>
</gene>
<evidence type="ECO:0000313" key="7">
    <source>
        <dbReference type="EMBL" id="TWF96534.1"/>
    </source>
</evidence>
<dbReference type="AlphaFoldDB" id="A0A561UAY8"/>
<feature type="transmembrane region" description="Helical" evidence="6">
    <location>
        <begin position="37"/>
        <end position="58"/>
    </location>
</feature>
<feature type="transmembrane region" description="Helical" evidence="6">
    <location>
        <begin position="180"/>
        <end position="198"/>
    </location>
</feature>
<evidence type="ECO:0000256" key="5">
    <source>
        <dbReference type="ARBA" id="ARBA00023136"/>
    </source>
</evidence>
<reference evidence="7 8" key="1">
    <citation type="submission" date="2019-06" db="EMBL/GenBank/DDBJ databases">
        <title>Sequencing the genomes of 1000 actinobacteria strains.</title>
        <authorList>
            <person name="Klenk H.-P."/>
        </authorList>
    </citation>
    <scope>NUCLEOTIDE SEQUENCE [LARGE SCALE GENOMIC DNA]</scope>
    <source>
        <strain evidence="7 8">DSM 44826</strain>
    </source>
</reference>
<keyword evidence="5 6" id="KW-0472">Membrane</keyword>
<sequence length="201" mass="19415">MTAGLLAGLLAGFGIAVPVGPIGVLLAGLAARGGWRLGAAAALGVATADGAYAAVAVLGGQPAARALAPLATPLRILAAAVLLGIAARTVLGALRPRTGAAGPALPASPARAYAGLLGLTLLNPATVLYFLALVLGGRARQQAGPLFVPAAFLASAGWQLLLAGGGVLLGRALTGERGRLGTALLSGAVIGFLALRTLTGI</sequence>
<keyword evidence="3 6" id="KW-0812">Transmembrane</keyword>
<dbReference type="GO" id="GO:0006865">
    <property type="term" value="P:amino acid transport"/>
    <property type="evidence" value="ECO:0007669"/>
    <property type="project" value="InterPro"/>
</dbReference>
<evidence type="ECO:0000256" key="3">
    <source>
        <dbReference type="ARBA" id="ARBA00022692"/>
    </source>
</evidence>
<feature type="transmembrane region" description="Helical" evidence="6">
    <location>
        <begin position="6"/>
        <end position="30"/>
    </location>
</feature>
<comment type="caution">
    <text evidence="7">The sequence shown here is derived from an EMBL/GenBank/DDBJ whole genome shotgun (WGS) entry which is preliminary data.</text>
</comment>
<evidence type="ECO:0000256" key="2">
    <source>
        <dbReference type="ARBA" id="ARBA00022475"/>
    </source>
</evidence>
<comment type="subcellular location">
    <subcellularLocation>
        <location evidence="1">Cell membrane</location>
        <topology evidence="1">Multi-pass membrane protein</topology>
    </subcellularLocation>
</comment>
<keyword evidence="8" id="KW-1185">Reference proteome</keyword>
<accession>A0A561UAY8</accession>
<dbReference type="Pfam" id="PF01810">
    <property type="entry name" value="LysE"/>
    <property type="match status" value="1"/>
</dbReference>
<keyword evidence="4 6" id="KW-1133">Transmembrane helix</keyword>
<evidence type="ECO:0000313" key="8">
    <source>
        <dbReference type="Proteomes" id="UP000317940"/>
    </source>
</evidence>
<proteinExistence type="predicted"/>
<feature type="transmembrane region" description="Helical" evidence="6">
    <location>
        <begin position="70"/>
        <end position="91"/>
    </location>
</feature>
<evidence type="ECO:0000256" key="4">
    <source>
        <dbReference type="ARBA" id="ARBA00022989"/>
    </source>
</evidence>
<name>A0A561UAY8_9ACTN</name>
<dbReference type="EMBL" id="VIWT01000001">
    <property type="protein sequence ID" value="TWF96534.1"/>
    <property type="molecule type" value="Genomic_DNA"/>
</dbReference>
<evidence type="ECO:0000256" key="1">
    <source>
        <dbReference type="ARBA" id="ARBA00004651"/>
    </source>
</evidence>
<feature type="transmembrane region" description="Helical" evidence="6">
    <location>
        <begin position="146"/>
        <end position="168"/>
    </location>
</feature>
<dbReference type="Proteomes" id="UP000317940">
    <property type="component" value="Unassembled WGS sequence"/>
</dbReference>
<feature type="transmembrane region" description="Helical" evidence="6">
    <location>
        <begin position="112"/>
        <end position="134"/>
    </location>
</feature>
<protein>
    <submittedName>
        <fullName evidence="7">Arginine exporter protein ArgO</fullName>
    </submittedName>
</protein>
<dbReference type="InterPro" id="IPR001123">
    <property type="entry name" value="LeuE-type"/>
</dbReference>
<dbReference type="RefSeq" id="WP_145902878.1">
    <property type="nucleotide sequence ID" value="NZ_BAAAMZ010000004.1"/>
</dbReference>
<organism evidence="7 8">
    <name type="scientific">Kitasatospora viridis</name>
    <dbReference type="NCBI Taxonomy" id="281105"/>
    <lineage>
        <taxon>Bacteria</taxon>
        <taxon>Bacillati</taxon>
        <taxon>Actinomycetota</taxon>
        <taxon>Actinomycetes</taxon>
        <taxon>Kitasatosporales</taxon>
        <taxon>Streptomycetaceae</taxon>
        <taxon>Kitasatospora</taxon>
    </lineage>
</organism>